<accession>A0ABQ9F3F1</accession>
<evidence type="ECO:0000259" key="5">
    <source>
        <dbReference type="PROSITE" id="PS50237"/>
    </source>
</evidence>
<keyword evidence="7" id="KW-1185">Reference proteome</keyword>
<comment type="pathway">
    <text evidence="1">Protein modification; protein ubiquitination.</text>
</comment>
<dbReference type="Pfam" id="PF18574">
    <property type="entry name" value="zf_C2HC_14"/>
    <property type="match status" value="1"/>
</dbReference>
<feature type="active site" description="Glycyl thioester intermediate" evidence="4">
    <location>
        <position position="502"/>
    </location>
</feature>
<feature type="domain" description="HECT" evidence="5">
    <location>
        <begin position="464"/>
        <end position="534"/>
    </location>
</feature>
<keyword evidence="2" id="KW-0808">Transferase</keyword>
<proteinExistence type="predicted"/>
<evidence type="ECO:0000256" key="4">
    <source>
        <dbReference type="PROSITE-ProRule" id="PRU00104"/>
    </source>
</evidence>
<comment type="caution">
    <text evidence="6">The sequence shown here is derived from an EMBL/GenBank/DDBJ whole genome shotgun (WGS) entry which is preliminary data.</text>
</comment>
<dbReference type="InterPro" id="IPR034734">
    <property type="entry name" value="ZF_C2HC_RNF"/>
</dbReference>
<dbReference type="InterPro" id="IPR035983">
    <property type="entry name" value="Hect_E3_ubiquitin_ligase"/>
</dbReference>
<dbReference type="SUPFAM" id="SSF56204">
    <property type="entry name" value="Hect, E3 ligase catalytic domain"/>
    <property type="match status" value="1"/>
</dbReference>
<evidence type="ECO:0000313" key="6">
    <source>
        <dbReference type="EMBL" id="KAJ8310422.1"/>
    </source>
</evidence>
<gene>
    <name evidence="6" type="ORF">KUTeg_012287</name>
</gene>
<evidence type="ECO:0000256" key="2">
    <source>
        <dbReference type="ARBA" id="ARBA00022679"/>
    </source>
</evidence>
<protein>
    <recommendedName>
        <fullName evidence="5">HECT domain-containing protein</fullName>
    </recommendedName>
</protein>
<evidence type="ECO:0000256" key="3">
    <source>
        <dbReference type="ARBA" id="ARBA00022786"/>
    </source>
</evidence>
<name>A0ABQ9F3F1_TEGGR</name>
<sequence length="538" mass="60818">MVESLSDEELSRLGVSTIGKRHKLKQLLKTKVETAELPEVETRQTERNALFRPRGTITGSRNSSSKRRKSVASVTMQFICLASKSQKFIPNSAEKEILNKAGLGKKKIRFNKTDTEKDVFEKLMGWGDELLRITQNCRELKLIDCSSWSAKELQKNVNPQSTIYIRPIQNDLALAPEQSGDQTNDDSLLQKCNGCQKEFRLKELRKHTENCSDVHNTSDIIEDAQVLEKNDENLSFSGNNVVFSEPENLETMVVLEPVPVIAGLVFGINSNEPKDDEIDLQDQPIAEGVAEIVDKIVNFCKNNNINAVDYGGPRKEFFCAILAKIKEKYFDHGIRQLLTEDYEVVGKVFALSILQNGKIPTFLGPDILQKLFSKDEQDECIMMLRKGLNSLGIYTISTELPSFVYLFQSSVTSLIFRMLTAMLKPLFSPDGSNNDMLEKKVYSAFLRYLREVASGRRENISVGKILQFVTGAEEEPVVGFTMKPTIQFVEKDDSFIPTANTCINCLRLPRPSSTILLPEDLELFRMYDYAFANSYYGL</sequence>
<feature type="non-terminal residue" evidence="6">
    <location>
        <position position="538"/>
    </location>
</feature>
<dbReference type="Pfam" id="PF00632">
    <property type="entry name" value="HECT"/>
    <property type="match status" value="1"/>
</dbReference>
<evidence type="ECO:0000256" key="1">
    <source>
        <dbReference type="ARBA" id="ARBA00004906"/>
    </source>
</evidence>
<dbReference type="InterPro" id="IPR000569">
    <property type="entry name" value="HECT_dom"/>
</dbReference>
<evidence type="ECO:0000313" key="7">
    <source>
        <dbReference type="Proteomes" id="UP001217089"/>
    </source>
</evidence>
<dbReference type="PROSITE" id="PS50237">
    <property type="entry name" value="HECT"/>
    <property type="match status" value="1"/>
</dbReference>
<organism evidence="6 7">
    <name type="scientific">Tegillarca granosa</name>
    <name type="common">Malaysian cockle</name>
    <name type="synonym">Anadara granosa</name>
    <dbReference type="NCBI Taxonomy" id="220873"/>
    <lineage>
        <taxon>Eukaryota</taxon>
        <taxon>Metazoa</taxon>
        <taxon>Spiralia</taxon>
        <taxon>Lophotrochozoa</taxon>
        <taxon>Mollusca</taxon>
        <taxon>Bivalvia</taxon>
        <taxon>Autobranchia</taxon>
        <taxon>Pteriomorphia</taxon>
        <taxon>Arcoida</taxon>
        <taxon>Arcoidea</taxon>
        <taxon>Arcidae</taxon>
        <taxon>Tegillarca</taxon>
    </lineage>
</organism>
<dbReference type="Proteomes" id="UP001217089">
    <property type="component" value="Unassembled WGS sequence"/>
</dbReference>
<reference evidence="6 7" key="1">
    <citation type="submission" date="2022-12" db="EMBL/GenBank/DDBJ databases">
        <title>Chromosome-level genome of Tegillarca granosa.</title>
        <authorList>
            <person name="Kim J."/>
        </authorList>
    </citation>
    <scope>NUCLEOTIDE SEQUENCE [LARGE SCALE GENOMIC DNA]</scope>
    <source>
        <strain evidence="6">Teg-2019</strain>
        <tissue evidence="6">Adductor muscle</tissue>
    </source>
</reference>
<keyword evidence="3 4" id="KW-0833">Ubl conjugation pathway</keyword>
<dbReference type="Gene3D" id="3.30.2410.10">
    <property type="entry name" value="Hect, E3 ligase catalytic domain"/>
    <property type="match status" value="1"/>
</dbReference>
<dbReference type="EMBL" id="JARBDR010000640">
    <property type="protein sequence ID" value="KAJ8310422.1"/>
    <property type="molecule type" value="Genomic_DNA"/>
</dbReference>